<gene>
    <name evidence="3" type="ORF">D9619_011349</name>
</gene>
<evidence type="ECO:0000313" key="3">
    <source>
        <dbReference type="EMBL" id="KAF5324187.1"/>
    </source>
</evidence>
<name>A0A8H5BL88_9AGAR</name>
<keyword evidence="1" id="KW-0812">Transmembrane</keyword>
<reference evidence="3 4" key="1">
    <citation type="journal article" date="2020" name="ISME J.">
        <title>Uncovering the hidden diversity of litter-decomposition mechanisms in mushroom-forming fungi.</title>
        <authorList>
            <person name="Floudas D."/>
            <person name="Bentzer J."/>
            <person name="Ahren D."/>
            <person name="Johansson T."/>
            <person name="Persson P."/>
            <person name="Tunlid A."/>
        </authorList>
    </citation>
    <scope>NUCLEOTIDE SEQUENCE [LARGE SCALE GENOMIC DNA]</scope>
    <source>
        <strain evidence="3 4">CBS 101986</strain>
    </source>
</reference>
<proteinExistence type="predicted"/>
<dbReference type="AlphaFoldDB" id="A0A8H5BL88"/>
<dbReference type="Pfam" id="PF23585">
    <property type="entry name" value="DUF7137"/>
    <property type="match status" value="1"/>
</dbReference>
<evidence type="ECO:0000259" key="2">
    <source>
        <dbReference type="Pfam" id="PF23585"/>
    </source>
</evidence>
<feature type="transmembrane region" description="Helical" evidence="1">
    <location>
        <begin position="180"/>
        <end position="203"/>
    </location>
</feature>
<dbReference type="EMBL" id="JAACJJ010000016">
    <property type="protein sequence ID" value="KAF5324187.1"/>
    <property type="molecule type" value="Genomic_DNA"/>
</dbReference>
<sequence>MSQTPAPAPPTASPTAAASSSSSFSLIFIPPTAPAGVASITNPPQTATPFYKIAPGQPITFGWSFSGVIQTPTRLTVSAVCDNGNTYPVGPTDGVIPGTATEVVWDPYEYNQRNPQKPLAVGSPKYTLNIYDERGLKGARRPGYLQPNTGLNFGLYTPRPYVALADGWTCETCNGAMATVAHPAFVSLVVTFLVVFFSGFHLLRSSSRSAGA</sequence>
<evidence type="ECO:0000256" key="1">
    <source>
        <dbReference type="SAM" id="Phobius"/>
    </source>
</evidence>
<keyword evidence="1" id="KW-0472">Membrane</keyword>
<feature type="domain" description="DUF7137" evidence="2">
    <location>
        <begin position="32"/>
        <end position="172"/>
    </location>
</feature>
<accession>A0A8H5BL88</accession>
<organism evidence="3 4">
    <name type="scientific">Psilocybe cf. subviscida</name>
    <dbReference type="NCBI Taxonomy" id="2480587"/>
    <lineage>
        <taxon>Eukaryota</taxon>
        <taxon>Fungi</taxon>
        <taxon>Dikarya</taxon>
        <taxon>Basidiomycota</taxon>
        <taxon>Agaricomycotina</taxon>
        <taxon>Agaricomycetes</taxon>
        <taxon>Agaricomycetidae</taxon>
        <taxon>Agaricales</taxon>
        <taxon>Agaricineae</taxon>
        <taxon>Strophariaceae</taxon>
        <taxon>Psilocybe</taxon>
    </lineage>
</organism>
<dbReference type="PANTHER" id="PTHR42028:SF1">
    <property type="entry name" value="YALI0E30657P"/>
    <property type="match status" value="1"/>
</dbReference>
<keyword evidence="4" id="KW-1185">Reference proteome</keyword>
<dbReference type="PANTHER" id="PTHR42028">
    <property type="entry name" value="CHROMOSOME 1, WHOLE GENOME SHOTGUN SEQUENCE"/>
    <property type="match status" value="1"/>
</dbReference>
<evidence type="ECO:0000313" key="4">
    <source>
        <dbReference type="Proteomes" id="UP000567179"/>
    </source>
</evidence>
<dbReference type="InterPro" id="IPR055561">
    <property type="entry name" value="DUF7137"/>
</dbReference>
<comment type="caution">
    <text evidence="3">The sequence shown here is derived from an EMBL/GenBank/DDBJ whole genome shotgun (WGS) entry which is preliminary data.</text>
</comment>
<keyword evidence="1" id="KW-1133">Transmembrane helix</keyword>
<protein>
    <recommendedName>
        <fullName evidence="2">DUF7137 domain-containing protein</fullName>
    </recommendedName>
</protein>
<dbReference type="OrthoDB" id="2435509at2759"/>
<dbReference type="Proteomes" id="UP000567179">
    <property type="component" value="Unassembled WGS sequence"/>
</dbReference>